<dbReference type="Gene3D" id="2.60.120.650">
    <property type="entry name" value="Cupin"/>
    <property type="match status" value="1"/>
</dbReference>
<keyword evidence="3" id="KW-1185">Reference proteome</keyword>
<reference evidence="2" key="1">
    <citation type="submission" date="2019-05" db="EMBL/GenBank/DDBJ databases">
        <title>Annotation for the trematode Fasciolopsis buski.</title>
        <authorList>
            <person name="Choi Y.-J."/>
        </authorList>
    </citation>
    <scope>NUCLEOTIDE SEQUENCE</scope>
    <source>
        <strain evidence="2">HT</strain>
        <tissue evidence="2">Whole worm</tissue>
    </source>
</reference>
<dbReference type="GO" id="GO:0043565">
    <property type="term" value="F:sequence-specific DNA binding"/>
    <property type="evidence" value="ECO:0007669"/>
    <property type="project" value="TreeGrafter"/>
</dbReference>
<proteinExistence type="inferred from homology"/>
<dbReference type="GO" id="GO:0005634">
    <property type="term" value="C:nucleus"/>
    <property type="evidence" value="ECO:0007669"/>
    <property type="project" value="TreeGrafter"/>
</dbReference>
<evidence type="ECO:0000313" key="2">
    <source>
        <dbReference type="EMBL" id="KAA0184715.1"/>
    </source>
</evidence>
<gene>
    <name evidence="2" type="ORF">FBUS_00699</name>
</gene>
<name>A0A8E0RKU1_9TREM</name>
<dbReference type="InterPro" id="IPR050910">
    <property type="entry name" value="JMJD6_ArgDemeth/LysHydrox"/>
</dbReference>
<accession>A0A8E0RKU1</accession>
<dbReference type="EMBL" id="LUCM01010957">
    <property type="protein sequence ID" value="KAA0184715.1"/>
    <property type="molecule type" value="Genomic_DNA"/>
</dbReference>
<dbReference type="SUPFAM" id="SSF51197">
    <property type="entry name" value="Clavaminate synthase-like"/>
    <property type="match status" value="1"/>
</dbReference>
<evidence type="ECO:0000256" key="1">
    <source>
        <dbReference type="ARBA" id="ARBA00038068"/>
    </source>
</evidence>
<organism evidence="2 3">
    <name type="scientific">Fasciolopsis buskii</name>
    <dbReference type="NCBI Taxonomy" id="27845"/>
    <lineage>
        <taxon>Eukaryota</taxon>
        <taxon>Metazoa</taxon>
        <taxon>Spiralia</taxon>
        <taxon>Lophotrochozoa</taxon>
        <taxon>Platyhelminthes</taxon>
        <taxon>Trematoda</taxon>
        <taxon>Digenea</taxon>
        <taxon>Plagiorchiida</taxon>
        <taxon>Echinostomata</taxon>
        <taxon>Echinostomatoidea</taxon>
        <taxon>Fasciolidae</taxon>
        <taxon>Fasciolopsis</taxon>
    </lineage>
</organism>
<dbReference type="AlphaFoldDB" id="A0A8E0RKU1"/>
<dbReference type="Proteomes" id="UP000728185">
    <property type="component" value="Unassembled WGS sequence"/>
</dbReference>
<dbReference type="PANTHER" id="PTHR12480">
    <property type="entry name" value="ARGININE DEMETHYLASE AND LYSYL-HYDROXYLASE JMJD"/>
    <property type="match status" value="1"/>
</dbReference>
<dbReference type="OrthoDB" id="203487at2759"/>
<dbReference type="GO" id="GO:0045905">
    <property type="term" value="P:positive regulation of translational termination"/>
    <property type="evidence" value="ECO:0007669"/>
    <property type="project" value="TreeGrafter"/>
</dbReference>
<comment type="similarity">
    <text evidence="1">Belongs to the JMJD6 family.</text>
</comment>
<sequence length="116" mass="13738">MIQIPLITHPISHEEFYRDYLLPNRPCVLDRWITTGWVACNAWRSPSEPGGIKIQRLLSNAPSTKLCVADCSRLEFDAHPVVDMPMEDYLTYWHDFHDDSANETRVLYLKDWHYFR</sequence>
<dbReference type="GO" id="GO:0005737">
    <property type="term" value="C:cytoplasm"/>
    <property type="evidence" value="ECO:0007669"/>
    <property type="project" value="TreeGrafter"/>
</dbReference>
<dbReference type="PANTHER" id="PTHR12480:SF6">
    <property type="entry name" value="2-OXOGLUTARATE AND IRON-DEPENDENT OXYGENASE JMJD4"/>
    <property type="match status" value="1"/>
</dbReference>
<protein>
    <submittedName>
        <fullName evidence="2">JmjC domain-containing protein 4</fullName>
    </submittedName>
</protein>
<comment type="caution">
    <text evidence="2">The sequence shown here is derived from an EMBL/GenBank/DDBJ whole genome shotgun (WGS) entry which is preliminary data.</text>
</comment>
<dbReference type="GO" id="GO:0016706">
    <property type="term" value="F:2-oxoglutarate-dependent dioxygenase activity"/>
    <property type="evidence" value="ECO:0007669"/>
    <property type="project" value="TreeGrafter"/>
</dbReference>
<evidence type="ECO:0000313" key="3">
    <source>
        <dbReference type="Proteomes" id="UP000728185"/>
    </source>
</evidence>